<dbReference type="Proteomes" id="UP001152795">
    <property type="component" value="Unassembled WGS sequence"/>
</dbReference>
<comment type="caution">
    <text evidence="2">The sequence shown here is derived from an EMBL/GenBank/DDBJ whole genome shotgun (WGS) entry which is preliminary data.</text>
</comment>
<feature type="compositionally biased region" description="Basic residues" evidence="1">
    <location>
        <begin position="36"/>
        <end position="45"/>
    </location>
</feature>
<dbReference type="AlphaFoldDB" id="A0A7D9I3L9"/>
<protein>
    <submittedName>
        <fullName evidence="2">Uncharacterized protein</fullName>
    </submittedName>
</protein>
<evidence type="ECO:0000313" key="2">
    <source>
        <dbReference type="EMBL" id="CAB3996760.1"/>
    </source>
</evidence>
<feature type="compositionally biased region" description="Low complexity" evidence="1">
    <location>
        <begin position="48"/>
        <end position="66"/>
    </location>
</feature>
<accession>A0A7D9I3L9</accession>
<organism evidence="2 3">
    <name type="scientific">Paramuricea clavata</name>
    <name type="common">Red gorgonian</name>
    <name type="synonym">Violescent sea-whip</name>
    <dbReference type="NCBI Taxonomy" id="317549"/>
    <lineage>
        <taxon>Eukaryota</taxon>
        <taxon>Metazoa</taxon>
        <taxon>Cnidaria</taxon>
        <taxon>Anthozoa</taxon>
        <taxon>Octocorallia</taxon>
        <taxon>Malacalcyonacea</taxon>
        <taxon>Plexauridae</taxon>
        <taxon>Paramuricea</taxon>
    </lineage>
</organism>
<sequence>MAEDGEVSPALSLNVVDAVATVEDNELTPSPTGLKGKQRATKRRHSETSSSSKSSSSSSSSSSSDNSDSDESASSKDGDYKRRKKRKSSPERKATPKTQATRRDTSPDPGSDVDVYVRFDTDNTTCEKLVLPKDMVKYLANKFTSYVPDKDIQETVLDANPVPNIQCLQTPKIDDYLGEIFETMGKSYGKESDNSLVKVQSRVSNVMGPLGKLWLVLEEEAQNS</sequence>
<evidence type="ECO:0000313" key="3">
    <source>
        <dbReference type="Proteomes" id="UP001152795"/>
    </source>
</evidence>
<dbReference type="OrthoDB" id="6159518at2759"/>
<proteinExistence type="predicted"/>
<feature type="region of interest" description="Disordered" evidence="1">
    <location>
        <begin position="21"/>
        <end position="116"/>
    </location>
</feature>
<evidence type="ECO:0000256" key="1">
    <source>
        <dbReference type="SAM" id="MobiDB-lite"/>
    </source>
</evidence>
<gene>
    <name evidence="2" type="ORF">PACLA_8A009017</name>
</gene>
<reference evidence="2" key="1">
    <citation type="submission" date="2020-04" db="EMBL/GenBank/DDBJ databases">
        <authorList>
            <person name="Alioto T."/>
            <person name="Alioto T."/>
            <person name="Gomez Garrido J."/>
        </authorList>
    </citation>
    <scope>NUCLEOTIDE SEQUENCE</scope>
    <source>
        <strain evidence="2">A484AB</strain>
    </source>
</reference>
<dbReference type="EMBL" id="CACRXK020002940">
    <property type="protein sequence ID" value="CAB3996760.1"/>
    <property type="molecule type" value="Genomic_DNA"/>
</dbReference>
<name>A0A7D9I3L9_PARCT</name>
<keyword evidence="3" id="KW-1185">Reference proteome</keyword>